<evidence type="ECO:0000313" key="3">
    <source>
        <dbReference type="Proteomes" id="UP000475666"/>
    </source>
</evidence>
<dbReference type="Pfam" id="PF01022">
    <property type="entry name" value="HTH_5"/>
    <property type="match status" value="1"/>
</dbReference>
<reference evidence="2 3" key="1">
    <citation type="submission" date="2020-01" db="EMBL/GenBank/DDBJ databases">
        <title>Insect and environment-associated Actinomycetes.</title>
        <authorList>
            <person name="Currrie C."/>
            <person name="Chevrette M."/>
            <person name="Carlson C."/>
            <person name="Stubbendieck R."/>
            <person name="Wendt-Pienkowski E."/>
        </authorList>
    </citation>
    <scope>NUCLEOTIDE SEQUENCE [LARGE SCALE GENOMIC DNA]</scope>
    <source>
        <strain evidence="2 3">SID7739</strain>
    </source>
</reference>
<dbReference type="InterPro" id="IPR011991">
    <property type="entry name" value="ArsR-like_HTH"/>
</dbReference>
<dbReference type="Proteomes" id="UP000475666">
    <property type="component" value="Unassembled WGS sequence"/>
</dbReference>
<dbReference type="InterPro" id="IPR001845">
    <property type="entry name" value="HTH_ArsR_DNA-bd_dom"/>
</dbReference>
<dbReference type="AlphaFoldDB" id="A0A6G3TAL9"/>
<accession>A0A6G3TAL9</accession>
<dbReference type="EMBL" id="JAAGMQ010000304">
    <property type="protein sequence ID" value="NEC33586.1"/>
    <property type="molecule type" value="Genomic_DNA"/>
</dbReference>
<evidence type="ECO:0000259" key="1">
    <source>
        <dbReference type="PROSITE" id="PS50987"/>
    </source>
</evidence>
<comment type="caution">
    <text evidence="2">The sequence shown here is derived from an EMBL/GenBank/DDBJ whole genome shotgun (WGS) entry which is preliminary data.</text>
</comment>
<dbReference type="InterPro" id="IPR036390">
    <property type="entry name" value="WH_DNA-bd_sf"/>
</dbReference>
<name>A0A6G3TAL9_9ACTN</name>
<evidence type="ECO:0000313" key="2">
    <source>
        <dbReference type="EMBL" id="NEC33586.1"/>
    </source>
</evidence>
<dbReference type="SUPFAM" id="SSF46785">
    <property type="entry name" value="Winged helix' DNA-binding domain"/>
    <property type="match status" value="1"/>
</dbReference>
<dbReference type="SMART" id="SM00418">
    <property type="entry name" value="HTH_ARSR"/>
    <property type="match status" value="1"/>
</dbReference>
<dbReference type="CDD" id="cd00090">
    <property type="entry name" value="HTH_ARSR"/>
    <property type="match status" value="1"/>
</dbReference>
<dbReference type="GO" id="GO:0003700">
    <property type="term" value="F:DNA-binding transcription factor activity"/>
    <property type="evidence" value="ECO:0007669"/>
    <property type="project" value="InterPro"/>
</dbReference>
<feature type="domain" description="HTH arsR-type" evidence="1">
    <location>
        <begin position="25"/>
        <end position="119"/>
    </location>
</feature>
<dbReference type="PROSITE" id="PS50987">
    <property type="entry name" value="HTH_ARSR_2"/>
    <property type="match status" value="1"/>
</dbReference>
<organism evidence="2 3">
    <name type="scientific">Streptomyces rubrogriseus</name>
    <dbReference type="NCBI Taxonomy" id="194673"/>
    <lineage>
        <taxon>Bacteria</taxon>
        <taxon>Bacillati</taxon>
        <taxon>Actinomycetota</taxon>
        <taxon>Actinomycetes</taxon>
        <taxon>Kitasatosporales</taxon>
        <taxon>Streptomycetaceae</taxon>
        <taxon>Streptomyces</taxon>
        <taxon>Streptomyces violaceoruber group</taxon>
    </lineage>
</organism>
<gene>
    <name evidence="2" type="ORF">G3I66_10400</name>
</gene>
<sequence>MVERHATRRRTAVAARITTERITDHPDADAITLQGVLDALVDPVRRSIVRQLAKAPEDIACGTFDITVSRSTGTHHFKVLRQAGIIRQYYIGTSKMNTLRTDDLDQAFPGLLTAIVDAAARES</sequence>
<dbReference type="InterPro" id="IPR036388">
    <property type="entry name" value="WH-like_DNA-bd_sf"/>
</dbReference>
<protein>
    <submittedName>
        <fullName evidence="2">Helix-turn-helix transcriptional regulator</fullName>
    </submittedName>
</protein>
<dbReference type="Gene3D" id="1.10.10.10">
    <property type="entry name" value="Winged helix-like DNA-binding domain superfamily/Winged helix DNA-binding domain"/>
    <property type="match status" value="1"/>
</dbReference>
<proteinExistence type="predicted"/>